<dbReference type="OrthoDB" id="1018at2157"/>
<keyword evidence="2" id="KW-0808">Transferase</keyword>
<gene>
    <name evidence="2" type="ORF">E2N92_08355</name>
</gene>
<reference evidence="2" key="1">
    <citation type="journal article" date="2005" name="Int. J. Syst. Evol. Microbiol.">
        <title>Methanofollis formosanus sp. nov., isolated from a fish pond.</title>
        <authorList>
            <person name="Wu S.Y."/>
            <person name="Chen S.C."/>
            <person name="Lai M.C."/>
        </authorList>
    </citation>
    <scope>NUCLEOTIDE SEQUENCE</scope>
    <source>
        <strain evidence="2">ML15</strain>
    </source>
</reference>
<proteinExistence type="predicted"/>
<dbReference type="SUPFAM" id="SSF53335">
    <property type="entry name" value="S-adenosyl-L-methionine-dependent methyltransferases"/>
    <property type="match status" value="1"/>
</dbReference>
<dbReference type="PANTHER" id="PTHR43591:SF24">
    <property type="entry name" value="2-METHOXY-6-POLYPRENYL-1,4-BENZOQUINOL METHYLASE, MITOCHONDRIAL"/>
    <property type="match status" value="1"/>
</dbReference>
<reference evidence="2" key="2">
    <citation type="submission" date="2019-03" db="EMBL/GenBank/DDBJ databases">
        <authorList>
            <person name="Chen S.-C."/>
            <person name="Wu S.-Y."/>
            <person name="Lai M.-C."/>
        </authorList>
    </citation>
    <scope>NUCLEOTIDE SEQUENCE</scope>
    <source>
        <strain evidence="2">ML15</strain>
    </source>
</reference>
<accession>A0A8G1A4Q8</accession>
<evidence type="ECO:0000313" key="3">
    <source>
        <dbReference type="Proteomes" id="UP000826709"/>
    </source>
</evidence>
<keyword evidence="2" id="KW-0489">Methyltransferase</keyword>
<dbReference type="EMBL" id="CP037968">
    <property type="protein sequence ID" value="QYZ80426.1"/>
    <property type="molecule type" value="Genomic_DNA"/>
</dbReference>
<dbReference type="GO" id="GO:0032259">
    <property type="term" value="P:methylation"/>
    <property type="evidence" value="ECO:0007669"/>
    <property type="project" value="UniProtKB-KW"/>
</dbReference>
<keyword evidence="3" id="KW-1185">Reference proteome</keyword>
<organism evidence="2 3">
    <name type="scientific">Methanofollis formosanus</name>
    <dbReference type="NCBI Taxonomy" id="299308"/>
    <lineage>
        <taxon>Archaea</taxon>
        <taxon>Methanobacteriati</taxon>
        <taxon>Methanobacteriota</taxon>
        <taxon>Stenosarchaea group</taxon>
        <taxon>Methanomicrobia</taxon>
        <taxon>Methanomicrobiales</taxon>
        <taxon>Methanomicrobiaceae</taxon>
        <taxon>Methanofollis</taxon>
    </lineage>
</organism>
<protein>
    <submittedName>
        <fullName evidence="2">Class I SAM-dependent methyltransferase</fullName>
    </submittedName>
</protein>
<evidence type="ECO:0000259" key="1">
    <source>
        <dbReference type="Pfam" id="PF08241"/>
    </source>
</evidence>
<evidence type="ECO:0000313" key="2">
    <source>
        <dbReference type="EMBL" id="QYZ80426.1"/>
    </source>
</evidence>
<dbReference type="InterPro" id="IPR029063">
    <property type="entry name" value="SAM-dependent_MTases_sf"/>
</dbReference>
<feature type="domain" description="Methyltransferase type 11" evidence="1">
    <location>
        <begin position="39"/>
        <end position="136"/>
    </location>
</feature>
<sequence length="204" mass="22317">MPRDAAGFDRIATQVFAPLYPAVARRVLSWAGIERGRCVDLGAGPGLLGIAVAEHSRMEVVALDRDPEILSFASRHIREADLSDTVVPVVGDVHALPFCDGSVDLFVSRGSIFFWDNRPQAFSEIYRALAPGGVTYLGGSFGNLAIKEQIFTEMRRRNPHWDEDVARRSGWARPADLTAALAAAGIPNAGIKKEETGFWVEIRK</sequence>
<dbReference type="PANTHER" id="PTHR43591">
    <property type="entry name" value="METHYLTRANSFERASE"/>
    <property type="match status" value="1"/>
</dbReference>
<dbReference type="GO" id="GO:0008757">
    <property type="term" value="F:S-adenosylmethionine-dependent methyltransferase activity"/>
    <property type="evidence" value="ECO:0007669"/>
    <property type="project" value="InterPro"/>
</dbReference>
<dbReference type="Proteomes" id="UP000826709">
    <property type="component" value="Chromosome"/>
</dbReference>
<name>A0A8G1A4Q8_9EURY</name>
<dbReference type="Pfam" id="PF08241">
    <property type="entry name" value="Methyltransf_11"/>
    <property type="match status" value="1"/>
</dbReference>
<dbReference type="AlphaFoldDB" id="A0A8G1A4Q8"/>
<dbReference type="CDD" id="cd02440">
    <property type="entry name" value="AdoMet_MTases"/>
    <property type="match status" value="1"/>
</dbReference>
<dbReference type="RefSeq" id="WP_220682978.1">
    <property type="nucleotide sequence ID" value="NZ_CP037968.1"/>
</dbReference>
<dbReference type="InterPro" id="IPR013216">
    <property type="entry name" value="Methyltransf_11"/>
</dbReference>
<dbReference type="Gene3D" id="3.40.50.150">
    <property type="entry name" value="Vaccinia Virus protein VP39"/>
    <property type="match status" value="1"/>
</dbReference>
<dbReference type="KEGG" id="mfk:E2N92_08355"/>